<dbReference type="AlphaFoldDB" id="A0A8X8WXE1"/>
<dbReference type="Proteomes" id="UP000298416">
    <property type="component" value="Unassembled WGS sequence"/>
</dbReference>
<reference evidence="2" key="1">
    <citation type="submission" date="2018-01" db="EMBL/GenBank/DDBJ databases">
        <authorList>
            <person name="Mao J.F."/>
        </authorList>
    </citation>
    <scope>NUCLEOTIDE SEQUENCE</scope>
    <source>
        <strain evidence="2">Huo1</strain>
        <tissue evidence="2">Leaf</tissue>
    </source>
</reference>
<evidence type="ECO:0000256" key="1">
    <source>
        <dbReference type="SAM" id="MobiDB-lite"/>
    </source>
</evidence>
<protein>
    <submittedName>
        <fullName evidence="2">Uncharacterized protein</fullName>
    </submittedName>
</protein>
<evidence type="ECO:0000313" key="2">
    <source>
        <dbReference type="EMBL" id="KAG6403740.1"/>
    </source>
</evidence>
<feature type="region of interest" description="Disordered" evidence="1">
    <location>
        <begin position="1"/>
        <end position="27"/>
    </location>
</feature>
<comment type="caution">
    <text evidence="2">The sequence shown here is derived from an EMBL/GenBank/DDBJ whole genome shotgun (WGS) entry which is preliminary data.</text>
</comment>
<feature type="compositionally biased region" description="Polar residues" evidence="1">
    <location>
        <begin position="1"/>
        <end position="12"/>
    </location>
</feature>
<dbReference type="EMBL" id="PNBA02000013">
    <property type="protein sequence ID" value="KAG6403740.1"/>
    <property type="molecule type" value="Genomic_DNA"/>
</dbReference>
<gene>
    <name evidence="2" type="ORF">SASPL_135969</name>
</gene>
<sequence length="86" mass="9899">MAVDASQRTQGGSDMGRKTRRGKTYRGQGWKMENDFRNRYLFKLEEAMKREFPNTDLRVVEGLDSISMAIIESSVRTNNGSKSSRY</sequence>
<name>A0A8X8WXE1_SALSN</name>
<proteinExistence type="predicted"/>
<organism evidence="2">
    <name type="scientific">Salvia splendens</name>
    <name type="common">Scarlet sage</name>
    <dbReference type="NCBI Taxonomy" id="180675"/>
    <lineage>
        <taxon>Eukaryota</taxon>
        <taxon>Viridiplantae</taxon>
        <taxon>Streptophyta</taxon>
        <taxon>Embryophyta</taxon>
        <taxon>Tracheophyta</taxon>
        <taxon>Spermatophyta</taxon>
        <taxon>Magnoliopsida</taxon>
        <taxon>eudicotyledons</taxon>
        <taxon>Gunneridae</taxon>
        <taxon>Pentapetalae</taxon>
        <taxon>asterids</taxon>
        <taxon>lamiids</taxon>
        <taxon>Lamiales</taxon>
        <taxon>Lamiaceae</taxon>
        <taxon>Nepetoideae</taxon>
        <taxon>Mentheae</taxon>
        <taxon>Salviinae</taxon>
        <taxon>Salvia</taxon>
        <taxon>Salvia subgen. Calosphace</taxon>
        <taxon>core Calosphace</taxon>
    </lineage>
</organism>
<keyword evidence="3" id="KW-1185">Reference proteome</keyword>
<accession>A0A8X8WXE1</accession>
<evidence type="ECO:0000313" key="3">
    <source>
        <dbReference type="Proteomes" id="UP000298416"/>
    </source>
</evidence>
<reference evidence="2" key="2">
    <citation type="submission" date="2020-08" db="EMBL/GenBank/DDBJ databases">
        <title>Plant Genome Project.</title>
        <authorList>
            <person name="Zhang R.-G."/>
        </authorList>
    </citation>
    <scope>NUCLEOTIDE SEQUENCE</scope>
    <source>
        <strain evidence="2">Huo1</strain>
        <tissue evidence="2">Leaf</tissue>
    </source>
</reference>